<feature type="region of interest" description="Disordered" evidence="1">
    <location>
        <begin position="112"/>
        <end position="136"/>
    </location>
</feature>
<gene>
    <name evidence="2" type="ORF">GGX14DRAFT_564890</name>
</gene>
<reference evidence="2" key="1">
    <citation type="submission" date="2023-03" db="EMBL/GenBank/DDBJ databases">
        <title>Massive genome expansion in bonnet fungi (Mycena s.s.) driven by repeated elements and novel gene families across ecological guilds.</title>
        <authorList>
            <consortium name="Lawrence Berkeley National Laboratory"/>
            <person name="Harder C.B."/>
            <person name="Miyauchi S."/>
            <person name="Viragh M."/>
            <person name="Kuo A."/>
            <person name="Thoen E."/>
            <person name="Andreopoulos B."/>
            <person name="Lu D."/>
            <person name="Skrede I."/>
            <person name="Drula E."/>
            <person name="Henrissat B."/>
            <person name="Morin E."/>
            <person name="Kohler A."/>
            <person name="Barry K."/>
            <person name="LaButti K."/>
            <person name="Morin E."/>
            <person name="Salamov A."/>
            <person name="Lipzen A."/>
            <person name="Mereny Z."/>
            <person name="Hegedus B."/>
            <person name="Baldrian P."/>
            <person name="Stursova M."/>
            <person name="Weitz H."/>
            <person name="Taylor A."/>
            <person name="Grigoriev I.V."/>
            <person name="Nagy L.G."/>
            <person name="Martin F."/>
            <person name="Kauserud H."/>
        </authorList>
    </citation>
    <scope>NUCLEOTIDE SEQUENCE</scope>
    <source>
        <strain evidence="2">9144</strain>
    </source>
</reference>
<feature type="compositionally biased region" description="Low complexity" evidence="1">
    <location>
        <begin position="398"/>
        <end position="415"/>
    </location>
</feature>
<keyword evidence="3" id="KW-1185">Reference proteome</keyword>
<dbReference type="Proteomes" id="UP001219525">
    <property type="component" value="Unassembled WGS sequence"/>
</dbReference>
<name>A0AAD6VFP9_9AGAR</name>
<comment type="caution">
    <text evidence="2">The sequence shown here is derived from an EMBL/GenBank/DDBJ whole genome shotgun (WGS) entry which is preliminary data.</text>
</comment>
<sequence length="436" mass="45368">MVSGNWDECKDVREPARAARHDCARILACAARQMTEPDWVLLFAVLLHRWSMSNLSYAGARPWKEWDTRCVARLYAVVDLRGGGRGLVRDAARAARPVCAGWMRASSPCSPRARRCPTHTRHGPHSSQTLRPPSRPLCPPSSLLRAHSTLERLAVLGGGAGDCGYGDSGTPDSAGLATPDPAPPQPAPFFPRLTHLHAPPALACAVLKRIAAAPTPEASKKEKGLFPAALALSRPRAFVLAHNAFAHPADAAAAVRRGGGGGACAAAAARGQGAGRGRAAAPLACAAVPRTLYENEGAGVRAAGGRIGRAGAGDMARGRERYGARRQWRPCVRLASTTPPPPALPIADAPPNLILRTPALIPGGTEPATRPAIYAGSAAPSKPPHSLGDSDSNSGYESPASPNSNFDPSSPFRNPAMDDPSTSGTSASIEDHNAPD</sequence>
<organism evidence="2 3">
    <name type="scientific">Mycena pura</name>
    <dbReference type="NCBI Taxonomy" id="153505"/>
    <lineage>
        <taxon>Eukaryota</taxon>
        <taxon>Fungi</taxon>
        <taxon>Dikarya</taxon>
        <taxon>Basidiomycota</taxon>
        <taxon>Agaricomycotina</taxon>
        <taxon>Agaricomycetes</taxon>
        <taxon>Agaricomycetidae</taxon>
        <taxon>Agaricales</taxon>
        <taxon>Marasmiineae</taxon>
        <taxon>Mycenaceae</taxon>
        <taxon>Mycena</taxon>
    </lineage>
</organism>
<proteinExistence type="predicted"/>
<protein>
    <submittedName>
        <fullName evidence="2">Uncharacterized protein</fullName>
    </submittedName>
</protein>
<dbReference type="AlphaFoldDB" id="A0AAD6VFP9"/>
<evidence type="ECO:0000256" key="1">
    <source>
        <dbReference type="SAM" id="MobiDB-lite"/>
    </source>
</evidence>
<dbReference type="EMBL" id="JARJCW010000025">
    <property type="protein sequence ID" value="KAJ7211668.1"/>
    <property type="molecule type" value="Genomic_DNA"/>
</dbReference>
<feature type="region of interest" description="Disordered" evidence="1">
    <location>
        <begin position="357"/>
        <end position="436"/>
    </location>
</feature>
<accession>A0AAD6VFP9</accession>
<feature type="compositionally biased region" description="Basic residues" evidence="1">
    <location>
        <begin position="112"/>
        <end position="124"/>
    </location>
</feature>
<evidence type="ECO:0000313" key="3">
    <source>
        <dbReference type="Proteomes" id="UP001219525"/>
    </source>
</evidence>
<evidence type="ECO:0000313" key="2">
    <source>
        <dbReference type="EMBL" id="KAJ7211668.1"/>
    </source>
</evidence>